<dbReference type="GO" id="GO:0006310">
    <property type="term" value="P:DNA recombination"/>
    <property type="evidence" value="ECO:0007669"/>
    <property type="project" value="UniProtKB-KW"/>
</dbReference>
<dbReference type="GO" id="GO:0015074">
    <property type="term" value="P:DNA integration"/>
    <property type="evidence" value="ECO:0007669"/>
    <property type="project" value="InterPro"/>
</dbReference>
<evidence type="ECO:0000313" key="6">
    <source>
        <dbReference type="Proteomes" id="UP001344447"/>
    </source>
</evidence>
<dbReference type="SUPFAM" id="SSF56349">
    <property type="entry name" value="DNA breaking-rejoining enzymes"/>
    <property type="match status" value="1"/>
</dbReference>
<keyword evidence="1" id="KW-0238">DNA-binding</keyword>
<dbReference type="InterPro" id="IPR002104">
    <property type="entry name" value="Integrase_catalytic"/>
</dbReference>
<feature type="region of interest" description="Disordered" evidence="3">
    <location>
        <begin position="497"/>
        <end position="528"/>
    </location>
</feature>
<dbReference type="PANTHER" id="PTHR31660:SF76">
    <property type="entry name" value="CORE-BINDING (CB) DOMAIN-CONTAINING PROTEIN-RELATED"/>
    <property type="match status" value="1"/>
</dbReference>
<evidence type="ECO:0000313" key="5">
    <source>
        <dbReference type="EMBL" id="KAK5576842.1"/>
    </source>
</evidence>
<evidence type="ECO:0000256" key="2">
    <source>
        <dbReference type="ARBA" id="ARBA00023172"/>
    </source>
</evidence>
<dbReference type="Gene3D" id="1.10.150.130">
    <property type="match status" value="1"/>
</dbReference>
<dbReference type="AlphaFoldDB" id="A0AAN7TMR1"/>
<dbReference type="PANTHER" id="PTHR31660">
    <property type="entry name" value="GAG-POL POLYPROTEIN-LIKE PROTEIN-RELATED"/>
    <property type="match status" value="1"/>
</dbReference>
<dbReference type="GO" id="GO:0003677">
    <property type="term" value="F:DNA binding"/>
    <property type="evidence" value="ECO:0007669"/>
    <property type="project" value="UniProtKB-KW"/>
</dbReference>
<feature type="region of interest" description="Disordered" evidence="3">
    <location>
        <begin position="628"/>
        <end position="653"/>
    </location>
</feature>
<feature type="compositionally biased region" description="Polar residues" evidence="3">
    <location>
        <begin position="446"/>
        <end position="479"/>
    </location>
</feature>
<feature type="compositionally biased region" description="Low complexity" evidence="3">
    <location>
        <begin position="631"/>
        <end position="649"/>
    </location>
</feature>
<dbReference type="Gene3D" id="1.10.443.10">
    <property type="entry name" value="Intergrase catalytic core"/>
    <property type="match status" value="1"/>
</dbReference>
<dbReference type="Proteomes" id="UP001344447">
    <property type="component" value="Unassembled WGS sequence"/>
</dbReference>
<dbReference type="Pfam" id="PF00589">
    <property type="entry name" value="Phage_integrase"/>
    <property type="match status" value="1"/>
</dbReference>
<protein>
    <recommendedName>
        <fullName evidence="4">Tyr recombinase domain-containing protein</fullName>
    </recommendedName>
</protein>
<feature type="region of interest" description="Disordered" evidence="3">
    <location>
        <begin position="441"/>
        <end position="479"/>
    </location>
</feature>
<dbReference type="InterPro" id="IPR010998">
    <property type="entry name" value="Integrase_recombinase_N"/>
</dbReference>
<keyword evidence="2" id="KW-0233">DNA recombination</keyword>
<evidence type="ECO:0000259" key="4">
    <source>
        <dbReference type="Pfam" id="PF00589"/>
    </source>
</evidence>
<proteinExistence type="predicted"/>
<reference evidence="5 6" key="1">
    <citation type="submission" date="2023-11" db="EMBL/GenBank/DDBJ databases">
        <title>Dfirmibasis_genome.</title>
        <authorList>
            <person name="Edelbroek B."/>
            <person name="Kjellin J."/>
            <person name="Jerlstrom-Hultqvist J."/>
            <person name="Soderbom F."/>
        </authorList>
    </citation>
    <scope>NUCLEOTIDE SEQUENCE [LARGE SCALE GENOMIC DNA]</scope>
    <source>
        <strain evidence="5 6">TNS-C-14</strain>
    </source>
</reference>
<dbReference type="InterPro" id="IPR013762">
    <property type="entry name" value="Integrase-like_cat_sf"/>
</dbReference>
<name>A0AAN7TMR1_9MYCE</name>
<dbReference type="InterPro" id="IPR011010">
    <property type="entry name" value="DNA_brk_join_enz"/>
</dbReference>
<comment type="caution">
    <text evidence="5">The sequence shown here is derived from an EMBL/GenBank/DDBJ whole genome shotgun (WGS) entry which is preliminary data.</text>
</comment>
<gene>
    <name evidence="5" type="ORF">RB653_007987</name>
</gene>
<organism evidence="5 6">
    <name type="scientific">Dictyostelium firmibasis</name>
    <dbReference type="NCBI Taxonomy" id="79012"/>
    <lineage>
        <taxon>Eukaryota</taxon>
        <taxon>Amoebozoa</taxon>
        <taxon>Evosea</taxon>
        <taxon>Eumycetozoa</taxon>
        <taxon>Dictyostelia</taxon>
        <taxon>Dictyosteliales</taxon>
        <taxon>Dictyosteliaceae</taxon>
        <taxon>Dictyostelium</taxon>
    </lineage>
</organism>
<accession>A0AAN7TMR1</accession>
<keyword evidence="6" id="KW-1185">Reference proteome</keyword>
<evidence type="ECO:0000256" key="1">
    <source>
        <dbReference type="ARBA" id="ARBA00023125"/>
    </source>
</evidence>
<feature type="domain" description="Tyr recombinase" evidence="4">
    <location>
        <begin position="902"/>
        <end position="989"/>
    </location>
</feature>
<feature type="compositionally biased region" description="Polar residues" evidence="3">
    <location>
        <begin position="513"/>
        <end position="525"/>
    </location>
</feature>
<dbReference type="EMBL" id="JAVFKY010000005">
    <property type="protein sequence ID" value="KAK5576842.1"/>
    <property type="molecule type" value="Genomic_DNA"/>
</dbReference>
<evidence type="ECO:0000256" key="3">
    <source>
        <dbReference type="SAM" id="MobiDB-lite"/>
    </source>
</evidence>
<sequence length="1009" mass="115732">MADPTTSMGPKVMLHQVAAIPSLETVPIIVFRRTRSKLTSRWTSRPLQTSLERIGSSKLLSRSSKRIKGSTTFKLQTDAEPNSDFNSRGSEIRLYHKRSTRFIRRQCNRTSTSKPSLPTRFLLQRVYGSKSWNEFTSSSTRSKEVKPFYQKSIIQDGRSKESIFNGKARLLHGKTRYQESLSPCISRRKLSRFIPIRLERNSLQMENNAIRVIVSSSNLYNVNETSTPNAKRYQHFRNRLLRRSSNRWFNKGRMFKQPQPNNESVSQTRIQVKSRKECSRANSINNISRITNRFNINEATCSKRKEEEYHQRYQELSKTRNLYSKKVSWFKRKTDCIERCSNTIPFIHSSNKQVSLSKSETSKWKLGSIISNFSRCQERNFKLVNSLKPMEWKRNKSVSKLRLCSNNRCIRIRCRCNFNERQQSHQNLVVPVVRSPIKHVIEPSRNARSTNGISNSMSEVEQLQSKDSNRQHNNSLVCQSTRWSDSRSIDSLRTALETMSQEENQSDRGTHSRILQCQSRSPQSSIRDESQIIQDDQELQLATQERSVQSNSTSIRSNSNGSVCFTLQPSNNQLLNHENECSTTRLESVESMPSVPTSNTFAFCDGEDELIEFEDGFYNTDLPDMEISNLVSDDSSSSSSSSSPSVSSSTGYVSRSIDKRIDRVNTNSNSATMETGDYSTFQSHVKSIIKTSKSSTSNLFMNSWQPSTLKVYDSNYSKFHFFCILNRLDPSKITLVVFMDYLTYLFKLQPPLAYSTINSHRSMLNQLLILRNQSEIVNDPFISRIMTGIHKLRPSNSKYNEIWNANQVFKYLSTINVYPRFTYSVLLHKTFVLCKMFGLARSSDLVKWSYKNLIITEHSIKAPVINAKEQRNTKNADISILELTSLDESNASICPVLHLSRYLKHSEQRRTVFSGDSVFILRDGSPVSVEYINSIVLSILSKSGIDITKFKSHSTRSAMASLLLSSNVPFHVVKKLGRWKSNDTVDNFYDKKIIGEKSGGFLNNVVQLS</sequence>